<dbReference type="PRINTS" id="PR00599">
    <property type="entry name" value="MAPEPTIDASE"/>
</dbReference>
<comment type="similarity">
    <text evidence="6">Belongs to the peptidase M24A family. Methionine aminopeptidase type 1 subfamily.</text>
</comment>
<evidence type="ECO:0000313" key="9">
    <source>
        <dbReference type="EMBL" id="TDY47950.1"/>
    </source>
</evidence>
<comment type="cofactor">
    <cofactor evidence="6">
        <name>Co(2+)</name>
        <dbReference type="ChEBI" id="CHEBI:48828"/>
    </cofactor>
    <cofactor evidence="6">
        <name>Zn(2+)</name>
        <dbReference type="ChEBI" id="CHEBI:29105"/>
    </cofactor>
    <cofactor evidence="6">
        <name>Mn(2+)</name>
        <dbReference type="ChEBI" id="CHEBI:29035"/>
    </cofactor>
    <cofactor evidence="6">
        <name>Fe(2+)</name>
        <dbReference type="ChEBI" id="CHEBI:29033"/>
    </cofactor>
    <text evidence="6">Binds 2 divalent metal cations per subunit. Has a high-affinity and a low affinity metal-binding site. The true nature of the physiological cofactor is under debate. The enzyme is active with cobalt, zinc, manganese or divalent iron ions. Most likely, methionine aminopeptidases function as mononuclear Fe(2+)-metalloproteases under physiological conditions, and the catalytically relevant metal-binding site has been assigned to the histidine-containing high-affinity site.</text>
</comment>
<comment type="caution">
    <text evidence="9">The sequence shown here is derived from an EMBL/GenBank/DDBJ whole genome shotgun (WGS) entry which is preliminary data.</text>
</comment>
<dbReference type="Pfam" id="PF00557">
    <property type="entry name" value="Peptidase_M24"/>
    <property type="match status" value="1"/>
</dbReference>
<dbReference type="Gene3D" id="3.40.630.30">
    <property type="match status" value="1"/>
</dbReference>
<dbReference type="Proteomes" id="UP000294581">
    <property type="component" value="Unassembled WGS sequence"/>
</dbReference>
<dbReference type="HAMAP" id="MF_01974">
    <property type="entry name" value="MetAP_1"/>
    <property type="match status" value="1"/>
</dbReference>
<comment type="catalytic activity">
    <reaction evidence="6 7">
        <text>Release of N-terminal amino acids, preferentially methionine, from peptides and arylamides.</text>
        <dbReference type="EC" id="3.4.11.18"/>
    </reaction>
</comment>
<feature type="binding site" evidence="6">
    <location>
        <position position="232"/>
    </location>
    <ligand>
        <name>a divalent metal cation</name>
        <dbReference type="ChEBI" id="CHEBI:60240"/>
        <label>1</label>
    </ligand>
</feature>
<gene>
    <name evidence="6" type="primary">map</name>
    <name evidence="9" type="ORF">C7445_105129</name>
</gene>
<dbReference type="InterPro" id="IPR001714">
    <property type="entry name" value="Pept_M24_MAP"/>
</dbReference>
<feature type="binding site" evidence="6">
    <location>
        <position position="105"/>
    </location>
    <ligand>
        <name>a divalent metal cation</name>
        <dbReference type="ChEBI" id="CHEBI:60240"/>
        <label>2</label>
        <note>catalytic</note>
    </ligand>
</feature>
<dbReference type="GO" id="GO:0070006">
    <property type="term" value="F:metalloaminopeptidase activity"/>
    <property type="evidence" value="ECO:0007669"/>
    <property type="project" value="UniProtKB-UniRule"/>
</dbReference>
<dbReference type="PANTHER" id="PTHR43330">
    <property type="entry name" value="METHIONINE AMINOPEPTIDASE"/>
    <property type="match status" value="1"/>
</dbReference>
<dbReference type="GO" id="GO:0005829">
    <property type="term" value="C:cytosol"/>
    <property type="evidence" value="ECO:0007669"/>
    <property type="project" value="TreeGrafter"/>
</dbReference>
<comment type="function">
    <text evidence="1 6">Removes the N-terminal methionine from nascent proteins. The N-terminal methionine is often cleaved when the second residue in the primary sequence is small and uncharged (Met-Ala-, Cys, Gly, Pro, Ser, Thr, or Val). Requires deformylation of the N(alpha)-formylated initiator methionine before it can be hydrolyzed.</text>
</comment>
<name>A0A4R8LQ30_9BACL</name>
<dbReference type="NCBIfam" id="TIGR00500">
    <property type="entry name" value="met_pdase_I"/>
    <property type="match status" value="1"/>
</dbReference>
<keyword evidence="10" id="KW-1185">Reference proteome</keyword>
<evidence type="ECO:0000256" key="1">
    <source>
        <dbReference type="ARBA" id="ARBA00002521"/>
    </source>
</evidence>
<dbReference type="Pfam" id="PF00583">
    <property type="entry name" value="Acetyltransf_1"/>
    <property type="match status" value="1"/>
</dbReference>
<dbReference type="SUPFAM" id="SSF55729">
    <property type="entry name" value="Acyl-CoA N-acyltransferases (Nat)"/>
    <property type="match status" value="1"/>
</dbReference>
<feature type="binding site" evidence="6">
    <location>
        <position position="94"/>
    </location>
    <ligand>
        <name>a divalent metal cation</name>
        <dbReference type="ChEBI" id="CHEBI:60240"/>
        <label>1</label>
    </ligand>
</feature>
<dbReference type="InterPro" id="IPR016181">
    <property type="entry name" value="Acyl_CoA_acyltransferase"/>
</dbReference>
<evidence type="ECO:0000256" key="6">
    <source>
        <dbReference type="HAMAP-Rule" id="MF_01974"/>
    </source>
</evidence>
<feature type="binding site" evidence="6">
    <location>
        <position position="168"/>
    </location>
    <ligand>
        <name>a divalent metal cation</name>
        <dbReference type="ChEBI" id="CHEBI:60240"/>
        <label>2</label>
        <note>catalytic</note>
    </ligand>
</feature>
<keyword evidence="5 6" id="KW-0378">Hydrolase</keyword>
<dbReference type="CDD" id="cd04301">
    <property type="entry name" value="NAT_SF"/>
    <property type="match status" value="1"/>
</dbReference>
<dbReference type="AlphaFoldDB" id="A0A4R8LQ30"/>
<feature type="domain" description="N-acetyltransferase" evidence="8">
    <location>
        <begin position="260"/>
        <end position="401"/>
    </location>
</feature>
<proteinExistence type="inferred from homology"/>
<dbReference type="SUPFAM" id="SSF55920">
    <property type="entry name" value="Creatinase/aminopeptidase"/>
    <property type="match status" value="1"/>
</dbReference>
<dbReference type="EC" id="3.4.11.18" evidence="6 7"/>
<feature type="binding site" evidence="6">
    <location>
        <position position="175"/>
    </location>
    <ligand>
        <name>substrate</name>
    </ligand>
</feature>
<dbReference type="InterPro" id="IPR036005">
    <property type="entry name" value="Creatinase/aminopeptidase-like"/>
</dbReference>
<evidence type="ECO:0000256" key="2">
    <source>
        <dbReference type="ARBA" id="ARBA00022438"/>
    </source>
</evidence>
<dbReference type="InterPro" id="IPR002467">
    <property type="entry name" value="Pept_M24A_MAP1"/>
</dbReference>
<dbReference type="EMBL" id="SORF01000005">
    <property type="protein sequence ID" value="TDY47950.1"/>
    <property type="molecule type" value="Genomic_DNA"/>
</dbReference>
<evidence type="ECO:0000256" key="7">
    <source>
        <dbReference type="RuleBase" id="RU003653"/>
    </source>
</evidence>
<dbReference type="PANTHER" id="PTHR43330:SF27">
    <property type="entry name" value="METHIONINE AMINOPEPTIDASE"/>
    <property type="match status" value="1"/>
</dbReference>
<accession>A0A4R8LQ30</accession>
<feature type="binding site" evidence="6">
    <location>
        <position position="232"/>
    </location>
    <ligand>
        <name>a divalent metal cation</name>
        <dbReference type="ChEBI" id="CHEBI:60240"/>
        <label>2</label>
        <note>catalytic</note>
    </ligand>
</feature>
<keyword evidence="4 6" id="KW-0479">Metal-binding</keyword>
<evidence type="ECO:0000313" key="10">
    <source>
        <dbReference type="Proteomes" id="UP000294581"/>
    </source>
</evidence>
<evidence type="ECO:0000256" key="4">
    <source>
        <dbReference type="ARBA" id="ARBA00022723"/>
    </source>
</evidence>
<dbReference type="RefSeq" id="WP_166669036.1">
    <property type="nucleotide sequence ID" value="NZ_SORF01000005.1"/>
</dbReference>
<dbReference type="InterPro" id="IPR000182">
    <property type="entry name" value="GNAT_dom"/>
</dbReference>
<reference evidence="9 10" key="1">
    <citation type="submission" date="2019-03" db="EMBL/GenBank/DDBJ databases">
        <title>Genomic Encyclopedia of Type Strains, Phase IV (KMG-IV): sequencing the most valuable type-strain genomes for metagenomic binning, comparative biology and taxonomic classification.</title>
        <authorList>
            <person name="Goeker M."/>
        </authorList>
    </citation>
    <scope>NUCLEOTIDE SEQUENCE [LARGE SCALE GENOMIC DNA]</scope>
    <source>
        <strain evidence="9 10">DSM 17974</strain>
    </source>
</reference>
<evidence type="ECO:0000256" key="5">
    <source>
        <dbReference type="ARBA" id="ARBA00022801"/>
    </source>
</evidence>
<evidence type="ECO:0000259" key="8">
    <source>
        <dbReference type="PROSITE" id="PS51186"/>
    </source>
</evidence>
<dbReference type="InterPro" id="IPR000994">
    <property type="entry name" value="Pept_M24"/>
</dbReference>
<feature type="binding site" evidence="6">
    <location>
        <position position="77"/>
    </location>
    <ligand>
        <name>substrate</name>
    </ligand>
</feature>
<dbReference type="GO" id="GO:0004239">
    <property type="term" value="F:initiator methionyl aminopeptidase activity"/>
    <property type="evidence" value="ECO:0007669"/>
    <property type="project" value="UniProtKB-UniRule"/>
</dbReference>
<feature type="binding site" evidence="6">
    <location>
        <position position="201"/>
    </location>
    <ligand>
        <name>a divalent metal cation</name>
        <dbReference type="ChEBI" id="CHEBI:60240"/>
        <label>2</label>
        <note>catalytic</note>
    </ligand>
</feature>
<dbReference type="GO" id="GO:0006508">
    <property type="term" value="P:proteolysis"/>
    <property type="evidence" value="ECO:0007669"/>
    <property type="project" value="UniProtKB-KW"/>
</dbReference>
<dbReference type="Gene3D" id="3.90.230.10">
    <property type="entry name" value="Creatinase/methionine aminopeptidase superfamily"/>
    <property type="match status" value="1"/>
</dbReference>
<dbReference type="GO" id="GO:0016747">
    <property type="term" value="F:acyltransferase activity, transferring groups other than amino-acyl groups"/>
    <property type="evidence" value="ECO:0007669"/>
    <property type="project" value="InterPro"/>
</dbReference>
<sequence length="401" mass="43357">MIEVRTGGELDALRACGRANGGVHGAVAEAMRSGVTTGELQEIAIAAMRQCGARSAIKGVNGFPGEICVSVNSEIGHCVPGSYRLKAGDLVKVDIAVAVDGWMTDAARSYVVGDGTEETLHLIEVAETALAAGIEHAVAGGRCSDISHAIGVIVKRSGMRVIRQAVGHGTGRSLHEEPWLPNFGPPGFGPRLREGMVLAIEPVIAQISRHARRAENGWADVTMYGDLSVHVEDTVIVHDGAAEVITRSAQRPQVIRLGEVVLVPAGKVDKRELVRLVAAEMDPILLEAWGRRVNPQDLCAGGSISLAVQDQDGRLQGFVSYERQGSHLHLHIIVLRRDQQGKHMGRAIMTWLEAEARRLRCTMLQLCVQTNNERAQRFYQRLGFVEAGRPQANTLLLKKTL</sequence>
<organism evidence="9 10">
    <name type="scientific">Alicyclobacillus sacchari</name>
    <dbReference type="NCBI Taxonomy" id="392010"/>
    <lineage>
        <taxon>Bacteria</taxon>
        <taxon>Bacillati</taxon>
        <taxon>Bacillota</taxon>
        <taxon>Bacilli</taxon>
        <taxon>Bacillales</taxon>
        <taxon>Alicyclobacillaceae</taxon>
        <taxon>Alicyclobacillus</taxon>
    </lineage>
</organism>
<dbReference type="PROSITE" id="PS51186">
    <property type="entry name" value="GNAT"/>
    <property type="match status" value="1"/>
</dbReference>
<evidence type="ECO:0000256" key="3">
    <source>
        <dbReference type="ARBA" id="ARBA00022670"/>
    </source>
</evidence>
<comment type="subunit">
    <text evidence="6">Monomer.</text>
</comment>
<keyword evidence="2 6" id="KW-0031">Aminopeptidase</keyword>
<dbReference type="GO" id="GO:0046872">
    <property type="term" value="F:metal ion binding"/>
    <property type="evidence" value="ECO:0007669"/>
    <property type="project" value="UniProtKB-UniRule"/>
</dbReference>
<keyword evidence="3 6" id="KW-0645">Protease</keyword>
<protein>
    <recommendedName>
        <fullName evidence="6 7">Methionine aminopeptidase</fullName>
        <shortName evidence="6">MAP</shortName>
        <shortName evidence="6">MetAP</shortName>
        <ecNumber evidence="6 7">3.4.11.18</ecNumber>
    </recommendedName>
    <alternativeName>
        <fullName evidence="6">Peptidase M</fullName>
    </alternativeName>
</protein>
<feature type="binding site" evidence="6">
    <location>
        <position position="105"/>
    </location>
    <ligand>
        <name>a divalent metal cation</name>
        <dbReference type="ChEBI" id="CHEBI:60240"/>
        <label>1</label>
    </ligand>
</feature>